<dbReference type="InterPro" id="IPR043128">
    <property type="entry name" value="Rev_trsase/Diguanyl_cyclase"/>
</dbReference>
<dbReference type="Pfam" id="PF00563">
    <property type="entry name" value="EAL"/>
    <property type="match status" value="1"/>
</dbReference>
<organism evidence="4 5">
    <name type="scientific">Alginatibacterium sediminis</name>
    <dbReference type="NCBI Taxonomy" id="2164068"/>
    <lineage>
        <taxon>Bacteria</taxon>
        <taxon>Pseudomonadati</taxon>
        <taxon>Pseudomonadota</taxon>
        <taxon>Gammaproteobacteria</taxon>
        <taxon>Alteromonadales</taxon>
        <taxon>Alteromonadaceae</taxon>
        <taxon>Alginatibacterium</taxon>
    </lineage>
</organism>
<feature type="domain" description="GGDEF" evidence="3">
    <location>
        <begin position="258"/>
        <end position="394"/>
    </location>
</feature>
<dbReference type="PANTHER" id="PTHR33121">
    <property type="entry name" value="CYCLIC DI-GMP PHOSPHODIESTERASE PDEF"/>
    <property type="match status" value="1"/>
</dbReference>
<dbReference type="PROSITE" id="PS50887">
    <property type="entry name" value="GGDEF"/>
    <property type="match status" value="1"/>
</dbReference>
<dbReference type="SMART" id="SM00052">
    <property type="entry name" value="EAL"/>
    <property type="match status" value="1"/>
</dbReference>
<dbReference type="GO" id="GO:0071111">
    <property type="term" value="F:cyclic-guanylate-specific phosphodiesterase activity"/>
    <property type="evidence" value="ECO:0007669"/>
    <property type="project" value="InterPro"/>
</dbReference>
<dbReference type="PANTHER" id="PTHR33121:SF70">
    <property type="entry name" value="SIGNALING PROTEIN YKOW"/>
    <property type="match status" value="1"/>
</dbReference>
<dbReference type="Pfam" id="PF00990">
    <property type="entry name" value="GGDEF"/>
    <property type="match status" value="1"/>
</dbReference>
<feature type="domain" description="EAL" evidence="2">
    <location>
        <begin position="403"/>
        <end position="657"/>
    </location>
</feature>
<dbReference type="InterPro" id="IPR029787">
    <property type="entry name" value="Nucleotide_cyclase"/>
</dbReference>
<evidence type="ECO:0000259" key="3">
    <source>
        <dbReference type="PROSITE" id="PS50887"/>
    </source>
</evidence>
<reference evidence="4 5" key="1">
    <citation type="submission" date="2018-09" db="EMBL/GenBank/DDBJ databases">
        <authorList>
            <person name="Wang Z."/>
        </authorList>
    </citation>
    <scope>NUCLEOTIDE SEQUENCE [LARGE SCALE GENOMIC DNA]</scope>
    <source>
        <strain evidence="4 5">ALS 81</strain>
    </source>
</reference>
<feature type="transmembrane region" description="Helical" evidence="1">
    <location>
        <begin position="161"/>
        <end position="181"/>
    </location>
</feature>
<dbReference type="InterPro" id="IPR000160">
    <property type="entry name" value="GGDEF_dom"/>
</dbReference>
<accession>A0A420EHD8</accession>
<keyword evidence="1" id="KW-1133">Transmembrane helix</keyword>
<dbReference type="PROSITE" id="PS50883">
    <property type="entry name" value="EAL"/>
    <property type="match status" value="1"/>
</dbReference>
<dbReference type="InterPro" id="IPR001633">
    <property type="entry name" value="EAL_dom"/>
</dbReference>
<gene>
    <name evidence="4" type="ORF">DBZ36_05865</name>
</gene>
<dbReference type="AlphaFoldDB" id="A0A420EHD8"/>
<dbReference type="Gene3D" id="3.30.70.270">
    <property type="match status" value="1"/>
</dbReference>
<keyword evidence="1" id="KW-0472">Membrane</keyword>
<protein>
    <submittedName>
        <fullName evidence="4">EAL domain-containing protein</fullName>
    </submittedName>
</protein>
<dbReference type="EMBL" id="RAQO01000004">
    <property type="protein sequence ID" value="RKF19976.1"/>
    <property type="molecule type" value="Genomic_DNA"/>
</dbReference>
<proteinExistence type="predicted"/>
<evidence type="ECO:0000313" key="5">
    <source>
        <dbReference type="Proteomes" id="UP000286482"/>
    </source>
</evidence>
<name>A0A420EHD8_9ALTE</name>
<evidence type="ECO:0000256" key="1">
    <source>
        <dbReference type="SAM" id="Phobius"/>
    </source>
</evidence>
<dbReference type="Proteomes" id="UP000286482">
    <property type="component" value="Unassembled WGS sequence"/>
</dbReference>
<dbReference type="Gene3D" id="3.20.20.450">
    <property type="entry name" value="EAL domain"/>
    <property type="match status" value="1"/>
</dbReference>
<keyword evidence="1" id="KW-0812">Transmembrane</keyword>
<feature type="transmembrane region" description="Helical" evidence="1">
    <location>
        <begin position="12"/>
        <end position="31"/>
    </location>
</feature>
<comment type="caution">
    <text evidence="4">The sequence shown here is derived from an EMBL/GenBank/DDBJ whole genome shotgun (WGS) entry which is preliminary data.</text>
</comment>
<dbReference type="InterPro" id="IPR035919">
    <property type="entry name" value="EAL_sf"/>
</dbReference>
<dbReference type="SUPFAM" id="SSF141868">
    <property type="entry name" value="EAL domain-like"/>
    <property type="match status" value="1"/>
</dbReference>
<dbReference type="InterPro" id="IPR050706">
    <property type="entry name" value="Cyclic-di-GMP_PDE-like"/>
</dbReference>
<dbReference type="CDD" id="cd01948">
    <property type="entry name" value="EAL"/>
    <property type="match status" value="1"/>
</dbReference>
<dbReference type="NCBIfam" id="TIGR00254">
    <property type="entry name" value="GGDEF"/>
    <property type="match status" value="1"/>
</dbReference>
<dbReference type="SMART" id="SM00267">
    <property type="entry name" value="GGDEF"/>
    <property type="match status" value="1"/>
</dbReference>
<keyword evidence="5" id="KW-1185">Reference proteome</keyword>
<evidence type="ECO:0000313" key="4">
    <source>
        <dbReference type="EMBL" id="RKF19976.1"/>
    </source>
</evidence>
<dbReference type="SUPFAM" id="SSF55073">
    <property type="entry name" value="Nucleotide cyclase"/>
    <property type="match status" value="1"/>
</dbReference>
<dbReference type="CDD" id="cd01949">
    <property type="entry name" value="GGDEF"/>
    <property type="match status" value="1"/>
</dbReference>
<evidence type="ECO:0000259" key="2">
    <source>
        <dbReference type="PROSITE" id="PS50883"/>
    </source>
</evidence>
<sequence>MNISAQKLTLAIFFITLISGAITGVITIRLFNESNLRQNVSLDISTANTLISRVSTAVGMVDPRSTLGSPRALNGSIVALANVRGIATQNNWTELVKNVDDSIDILDAFLASFSGPKNEEFSLLLHQQSLLQFNLLIEQLSIISKQYNHDSIQHSQINLRILAGLALWIISLVGIAAFYFYQRIIKPITLAKNALIVDDNETLNQLGKHSAIELKRLFNALNQSHDKLEHQANHDFLTGLTNRYHLNQTIGVSLNKAYESLLIILDIDNFKNINDTLGHESGDVLLKQVAERFKLAIGPNDTICRLGGDEFCIFISNLTPGSASRRALNIVNKVQQQCIEPYEIPSKRISISASMGIAIYPQDGKNYIELLRNADAAMYRAKSDGKSTFSFYTLELTQRAEEQMQIESDIMLALRERQFYLDYQVQWRVSDLSAIGVEALIRWKHPTKGLISPDKFIPIAESSWLIEGINDWVLTESIRQLAQWQKQGVDCPSMSINLSAMRFRNSALIEQISNLLKRYEVSAERLCLEITEHTFLDSDPSLNENLQQLRSMGIRISIDDFGTGYSSLSRLRNLPVDEIKIDRSFVNGIENEGDALSVFESMLKLCTSLSFTVVAEGVETQEQLNVLKHLNCDMVQGFYLARPKSPELVIAHFETNNTKRLSK</sequence>